<keyword evidence="2" id="KW-0614">Plasmid</keyword>
<dbReference type="Proteomes" id="UP000002357">
    <property type="component" value="Plasmid pSCL4"/>
</dbReference>
<dbReference type="EMBL" id="CM000914">
    <property type="protein sequence ID" value="EFG04892.2"/>
    <property type="molecule type" value="Genomic_DNA"/>
</dbReference>
<dbReference type="Pfam" id="PF04149">
    <property type="entry name" value="DUF397"/>
    <property type="match status" value="1"/>
</dbReference>
<dbReference type="GeneID" id="93734471"/>
<geneLocation type="plasmid" evidence="2 3">
    <name>pSCL4</name>
</geneLocation>
<name>B5GLN0_STRCL</name>
<sequence>MNTSADFPGLTWTKSSYSLSSCLEMARPDDVSVAVRDSKDSTGPLLRFTAGGWTAFRSAIGTGRL</sequence>
<dbReference type="InterPro" id="IPR007278">
    <property type="entry name" value="DUF397"/>
</dbReference>
<reference evidence="2 3" key="1">
    <citation type="journal article" date="2010" name="Genome Biol. Evol.">
        <title>The sequence of a 1.8-mb bacterial linear plasmid reveals a rich evolutionary reservoir of secondary metabolic pathways.</title>
        <authorList>
            <person name="Medema M.H."/>
            <person name="Trefzer A."/>
            <person name="Kovalchuk A."/>
            <person name="van den Berg M."/>
            <person name="Mueller U."/>
            <person name="Heijne W."/>
            <person name="Wu L."/>
            <person name="Alam M.T."/>
            <person name="Ronning C.M."/>
            <person name="Nierman W.C."/>
            <person name="Bovenberg R.A.L."/>
            <person name="Breitling R."/>
            <person name="Takano E."/>
        </authorList>
    </citation>
    <scope>NUCLEOTIDE SEQUENCE [LARGE SCALE GENOMIC DNA]</scope>
    <source>
        <strain evidence="3">ATCC 27064 / DSM 738 / JCM 4710 / NBRC 13307 / NCIMB 12785 / NRRL 3585 / VKM Ac-602</strain>
        <plasmid evidence="2">pSCL4</plasmid>
    </source>
</reference>
<evidence type="ECO:0000313" key="3">
    <source>
        <dbReference type="Proteomes" id="UP000002357"/>
    </source>
</evidence>
<evidence type="ECO:0000313" key="2">
    <source>
        <dbReference type="EMBL" id="EFG04892.2"/>
    </source>
</evidence>
<gene>
    <name evidence="2" type="ORF">SCLAV_p1410</name>
</gene>
<feature type="domain" description="DUF397" evidence="1">
    <location>
        <begin position="10"/>
        <end position="59"/>
    </location>
</feature>
<organism evidence="2 3">
    <name type="scientific">Streptomyces clavuligerus</name>
    <dbReference type="NCBI Taxonomy" id="1901"/>
    <lineage>
        <taxon>Bacteria</taxon>
        <taxon>Bacillati</taxon>
        <taxon>Actinomycetota</taxon>
        <taxon>Actinomycetes</taxon>
        <taxon>Kitasatosporales</taxon>
        <taxon>Streptomycetaceae</taxon>
        <taxon>Streptomyces</taxon>
    </lineage>
</organism>
<dbReference type="RefSeq" id="WP_003952622.1">
    <property type="nucleotide sequence ID" value="NZ_CM000914.1"/>
</dbReference>
<keyword evidence="3" id="KW-1185">Reference proteome</keyword>
<dbReference type="OrthoDB" id="4562195at2"/>
<dbReference type="AlphaFoldDB" id="B5GLN0"/>
<proteinExistence type="predicted"/>
<evidence type="ECO:0000259" key="1">
    <source>
        <dbReference type="Pfam" id="PF04149"/>
    </source>
</evidence>
<protein>
    <submittedName>
        <fullName evidence="2">DUF397 domain-containing protein</fullName>
    </submittedName>
</protein>
<accession>B5GLN0</accession>